<protein>
    <submittedName>
        <fullName evidence="1">Uncharacterized protein</fullName>
    </submittedName>
</protein>
<dbReference type="Gramene" id="OB02G24640.1">
    <property type="protein sequence ID" value="OB02G24640.1"/>
    <property type="gene ID" value="OB02G24640"/>
</dbReference>
<keyword evidence="2" id="KW-1185">Reference proteome</keyword>
<dbReference type="HOGENOM" id="CLU_3053573_0_0_1"/>
<reference evidence="1" key="1">
    <citation type="submission" date="2013-04" db="UniProtKB">
        <authorList>
            <consortium name="EnsemblPlants"/>
        </authorList>
    </citation>
    <scope>IDENTIFICATION</scope>
</reference>
<dbReference type="EnsemblPlants" id="OB02G24640.1">
    <property type="protein sequence ID" value="OB02G24640.1"/>
    <property type="gene ID" value="OB02G24640"/>
</dbReference>
<evidence type="ECO:0000313" key="1">
    <source>
        <dbReference type="EnsemblPlants" id="OB02G24640.1"/>
    </source>
</evidence>
<dbReference type="AlphaFoldDB" id="J3LCU7"/>
<dbReference type="Proteomes" id="UP000006038">
    <property type="component" value="Unassembled WGS sequence"/>
</dbReference>
<accession>J3LCU7</accession>
<organism evidence="1">
    <name type="scientific">Oryza brachyantha</name>
    <name type="common">malo sina</name>
    <dbReference type="NCBI Taxonomy" id="4533"/>
    <lineage>
        <taxon>Eukaryota</taxon>
        <taxon>Viridiplantae</taxon>
        <taxon>Streptophyta</taxon>
        <taxon>Embryophyta</taxon>
        <taxon>Tracheophyta</taxon>
        <taxon>Spermatophyta</taxon>
        <taxon>Magnoliopsida</taxon>
        <taxon>Liliopsida</taxon>
        <taxon>Poales</taxon>
        <taxon>Poaceae</taxon>
        <taxon>BOP clade</taxon>
        <taxon>Oryzoideae</taxon>
        <taxon>Oryzeae</taxon>
        <taxon>Oryzinae</taxon>
        <taxon>Oryza</taxon>
    </lineage>
</organism>
<evidence type="ECO:0000313" key="2">
    <source>
        <dbReference type="Proteomes" id="UP000006038"/>
    </source>
</evidence>
<sequence>MRQHDTQLCQSSNPFRENYMVTYYAPLPSHYIYCFSLNNILKRIYKYNKLILFK</sequence>
<name>J3LCU7_ORYBR</name>
<proteinExistence type="predicted"/>